<dbReference type="Pfam" id="PF00128">
    <property type="entry name" value="Alpha-amylase"/>
    <property type="match status" value="1"/>
</dbReference>
<dbReference type="InterPro" id="IPR013780">
    <property type="entry name" value="Glyco_hydro_b"/>
</dbReference>
<dbReference type="GO" id="GO:0003844">
    <property type="term" value="F:1,4-alpha-glucan branching enzyme activity"/>
    <property type="evidence" value="ECO:0007669"/>
    <property type="project" value="UniProtKB-UniRule"/>
</dbReference>
<comment type="catalytic activity">
    <reaction evidence="1">
        <text>Transfers a segment of a (1-&gt;4)-alpha-D-glucan chain to a primary hydroxy group in a similar glucan chain.</text>
        <dbReference type="EC" id="2.4.1.18"/>
    </reaction>
</comment>
<dbReference type="AlphaFoldDB" id="A0A095X4V6"/>
<dbReference type="RefSeq" id="WP_037326610.1">
    <property type="nucleotide sequence ID" value="NZ_JRMW01000024.1"/>
</dbReference>
<dbReference type="InterPro" id="IPR006048">
    <property type="entry name" value="A-amylase/branching_C"/>
</dbReference>
<protein>
    <recommendedName>
        <fullName evidence="5 11">1,4-alpha-glucan branching enzyme</fullName>
        <ecNumber evidence="5 11">2.4.1.18</ecNumber>
    </recommendedName>
</protein>
<keyword evidence="6" id="KW-0321">Glycogen metabolism</keyword>
<dbReference type="InterPro" id="IPR017853">
    <property type="entry name" value="GH"/>
</dbReference>
<dbReference type="Pfam" id="PF02922">
    <property type="entry name" value="CBM_48"/>
    <property type="match status" value="1"/>
</dbReference>
<evidence type="ECO:0000256" key="11">
    <source>
        <dbReference type="NCBIfam" id="TIGR01515"/>
    </source>
</evidence>
<keyword evidence="10" id="KW-0119">Carbohydrate metabolism</keyword>
<evidence type="ECO:0000259" key="13">
    <source>
        <dbReference type="SMART" id="SM00642"/>
    </source>
</evidence>
<gene>
    <name evidence="14" type="ORF">HMPREF1630_02175</name>
</gene>
<dbReference type="GO" id="GO:0043169">
    <property type="term" value="F:cation binding"/>
    <property type="evidence" value="ECO:0007669"/>
    <property type="project" value="InterPro"/>
</dbReference>
<evidence type="ECO:0000256" key="6">
    <source>
        <dbReference type="ARBA" id="ARBA00022600"/>
    </source>
</evidence>
<organism evidence="14 15">
    <name type="scientific">Anaerococcus lactolyticus S7-1-13</name>
    <dbReference type="NCBI Taxonomy" id="1284686"/>
    <lineage>
        <taxon>Bacteria</taxon>
        <taxon>Bacillati</taxon>
        <taxon>Bacillota</taxon>
        <taxon>Tissierellia</taxon>
        <taxon>Tissierellales</taxon>
        <taxon>Peptoniphilaceae</taxon>
        <taxon>Anaerococcus</taxon>
    </lineage>
</organism>
<dbReference type="SUPFAM" id="SSF51445">
    <property type="entry name" value="(Trans)glycosidases"/>
    <property type="match status" value="1"/>
</dbReference>
<evidence type="ECO:0000256" key="8">
    <source>
        <dbReference type="ARBA" id="ARBA00022679"/>
    </source>
</evidence>
<evidence type="ECO:0000256" key="12">
    <source>
        <dbReference type="PIRSR" id="PIRSR000463-1"/>
    </source>
</evidence>
<evidence type="ECO:0000256" key="1">
    <source>
        <dbReference type="ARBA" id="ARBA00000826"/>
    </source>
</evidence>
<evidence type="ECO:0000313" key="15">
    <source>
        <dbReference type="Proteomes" id="UP000029579"/>
    </source>
</evidence>
<dbReference type="InterPro" id="IPR004193">
    <property type="entry name" value="Glyco_hydro_13_N"/>
</dbReference>
<dbReference type="InterPro" id="IPR014756">
    <property type="entry name" value="Ig_E-set"/>
</dbReference>
<evidence type="ECO:0000256" key="7">
    <source>
        <dbReference type="ARBA" id="ARBA00022676"/>
    </source>
</evidence>
<dbReference type="Gene3D" id="3.20.20.80">
    <property type="entry name" value="Glycosidases"/>
    <property type="match status" value="1"/>
</dbReference>
<dbReference type="SUPFAM" id="SSF51011">
    <property type="entry name" value="Glycosyl hydrolase domain"/>
    <property type="match status" value="1"/>
</dbReference>
<dbReference type="PIRSF" id="PIRSF000463">
    <property type="entry name" value="GlgB"/>
    <property type="match status" value="1"/>
</dbReference>
<dbReference type="PANTHER" id="PTHR43651">
    <property type="entry name" value="1,4-ALPHA-GLUCAN-BRANCHING ENZYME"/>
    <property type="match status" value="1"/>
</dbReference>
<dbReference type="CDD" id="cd02855">
    <property type="entry name" value="E_set_GBE_prok_N"/>
    <property type="match status" value="1"/>
</dbReference>
<proteinExistence type="inferred from homology"/>
<evidence type="ECO:0000256" key="4">
    <source>
        <dbReference type="ARBA" id="ARBA00009000"/>
    </source>
</evidence>
<keyword evidence="7" id="KW-0328">Glycosyltransferase</keyword>
<dbReference type="OrthoDB" id="9800174at2"/>
<keyword evidence="9" id="KW-0320">Glycogen biosynthesis</keyword>
<feature type="active site" description="Proton donor" evidence="12">
    <location>
        <position position="341"/>
    </location>
</feature>
<keyword evidence="8" id="KW-0808">Transferase</keyword>
<dbReference type="SMART" id="SM00642">
    <property type="entry name" value="Aamy"/>
    <property type="match status" value="1"/>
</dbReference>
<dbReference type="Pfam" id="PF02806">
    <property type="entry name" value="Alpha-amylase_C"/>
    <property type="match status" value="1"/>
</dbReference>
<feature type="domain" description="Glycosyl hydrolase family 13 catalytic" evidence="13">
    <location>
        <begin position="144"/>
        <end position="508"/>
    </location>
</feature>
<dbReference type="eggNOG" id="COG0296">
    <property type="taxonomic scope" value="Bacteria"/>
</dbReference>
<dbReference type="InterPro" id="IPR044143">
    <property type="entry name" value="GlgB_N_E_set_prok"/>
</dbReference>
<evidence type="ECO:0000256" key="3">
    <source>
        <dbReference type="ARBA" id="ARBA00004964"/>
    </source>
</evidence>
<comment type="function">
    <text evidence="2">Catalyzes the formation of the alpha-1,6-glucosidic linkages in glycogen by scission of a 1,4-alpha-linked oligosaccharide from growing alpha-1,4-glucan chains and the subsequent attachment of the oligosaccharide to the alpha-1,6 position.</text>
</comment>
<dbReference type="SUPFAM" id="SSF81296">
    <property type="entry name" value="E set domains"/>
    <property type="match status" value="1"/>
</dbReference>
<dbReference type="EC" id="2.4.1.18" evidence="5 11"/>
<comment type="pathway">
    <text evidence="3">Glycan biosynthesis; glycogen biosynthesis.</text>
</comment>
<dbReference type="CDD" id="cd11322">
    <property type="entry name" value="AmyAc_Glg_BE"/>
    <property type="match status" value="1"/>
</dbReference>
<dbReference type="InterPro" id="IPR037439">
    <property type="entry name" value="Branching_enzy"/>
</dbReference>
<accession>A0A095X4V6</accession>
<dbReference type="EMBL" id="JRMW01000024">
    <property type="protein sequence ID" value="KGF04848.1"/>
    <property type="molecule type" value="Genomic_DNA"/>
</dbReference>
<dbReference type="Proteomes" id="UP000029579">
    <property type="component" value="Unassembled WGS sequence"/>
</dbReference>
<dbReference type="GO" id="GO:0005829">
    <property type="term" value="C:cytosol"/>
    <property type="evidence" value="ECO:0007669"/>
    <property type="project" value="TreeGrafter"/>
</dbReference>
<evidence type="ECO:0000313" key="14">
    <source>
        <dbReference type="EMBL" id="KGF04848.1"/>
    </source>
</evidence>
<dbReference type="PANTHER" id="PTHR43651:SF3">
    <property type="entry name" value="1,4-ALPHA-GLUCAN-BRANCHING ENZYME"/>
    <property type="match status" value="1"/>
</dbReference>
<evidence type="ECO:0000256" key="9">
    <source>
        <dbReference type="ARBA" id="ARBA00023056"/>
    </source>
</evidence>
<dbReference type="GO" id="GO:0004553">
    <property type="term" value="F:hydrolase activity, hydrolyzing O-glycosyl compounds"/>
    <property type="evidence" value="ECO:0007669"/>
    <property type="project" value="InterPro"/>
</dbReference>
<dbReference type="InterPro" id="IPR013783">
    <property type="entry name" value="Ig-like_fold"/>
</dbReference>
<dbReference type="Gene3D" id="2.60.40.10">
    <property type="entry name" value="Immunoglobulins"/>
    <property type="match status" value="1"/>
</dbReference>
<dbReference type="NCBIfam" id="TIGR01515">
    <property type="entry name" value="branching_enzym"/>
    <property type="match status" value="1"/>
</dbReference>
<reference evidence="14 15" key="1">
    <citation type="submission" date="2014-07" db="EMBL/GenBank/DDBJ databases">
        <authorList>
            <person name="McCorrison J."/>
            <person name="Sanka R."/>
            <person name="Torralba M."/>
            <person name="Gillis M."/>
            <person name="Haft D.H."/>
            <person name="Methe B."/>
            <person name="Sutton G."/>
            <person name="Nelson K.E."/>
        </authorList>
    </citation>
    <scope>NUCLEOTIDE SEQUENCE [LARGE SCALE GENOMIC DNA]</scope>
    <source>
        <strain evidence="14 15">S7-1-13</strain>
    </source>
</reference>
<comment type="similarity">
    <text evidence="4">Belongs to the glycosyl hydrolase 13 family. GlgB subfamily.</text>
</comment>
<dbReference type="GO" id="GO:0005978">
    <property type="term" value="P:glycogen biosynthetic process"/>
    <property type="evidence" value="ECO:0007669"/>
    <property type="project" value="UniProtKB-UniRule"/>
</dbReference>
<name>A0A095X4V6_9FIRM</name>
<dbReference type="Gene3D" id="2.60.40.1180">
    <property type="entry name" value="Golgi alpha-mannosidase II"/>
    <property type="match status" value="1"/>
</dbReference>
<dbReference type="InterPro" id="IPR006047">
    <property type="entry name" value="GH13_cat_dom"/>
</dbReference>
<sequence length="601" mass="71614">MKVNIIPTNYKEIKDYIEGNSTIGHKIWGAIPYEDGYIFRVYAPNADEVYIKGDFTNWQNERLIKNDEFGYFYGFYKAKVNDYYKYIVVKNGNWMEKTDPFAHVMDGEGDFAAKITAEDDYVFNDDEFIKTRGKNYDKPLNIYELHIGSFMRFSGNVNFLDIVDNLINHIKEMGYTHVEIMPVTEYPFYPSWGYQSTGFFAISHRYGTVRDFKKFVDLLHQNGIGVILDVVAVHYASDYYGLDHFDGTAMYESQYMDLKYSEWGSNNFDYSKGHVRSFMKSSMTYLIEEFHLDGIRIDAVSYMVFYNGNKNRGVHEDNIFFIKNLNETLEKLYPDVMRIAEDSSDYPKVTHPVCEGGLGFDYKWDMGWMNDTLRYFKVDSFNRRDYQSKINFSMFYFYNERFLLPLSHDEVVHLKKSMVDKMNGSYEDKFKQLKVLMTYQMTHPGKILNFMGNEIATFEEWNENVGIRWDYLAYPIHDSYNSFIKDLNKLYKDEKAFYKYDYDMAGFQWRVVDDNTNSVFAYERKADEDRYLVILNMANVYQPYYEIYYDEDLVFEEVFNSLDEKYGEYRNNKRRIEVKKGNNLGLELWQYEAVIFKIKKL</sequence>
<dbReference type="NCBIfam" id="NF008967">
    <property type="entry name" value="PRK12313.1"/>
    <property type="match status" value="1"/>
</dbReference>
<dbReference type="UniPathway" id="UPA00164"/>
<dbReference type="InterPro" id="IPR006407">
    <property type="entry name" value="GlgB"/>
</dbReference>
<comment type="caution">
    <text evidence="14">The sequence shown here is derived from an EMBL/GenBank/DDBJ whole genome shotgun (WGS) entry which is preliminary data.</text>
</comment>
<feature type="active site" description="Nucleophile" evidence="12">
    <location>
        <position position="298"/>
    </location>
</feature>
<evidence type="ECO:0000256" key="5">
    <source>
        <dbReference type="ARBA" id="ARBA00012541"/>
    </source>
</evidence>
<evidence type="ECO:0000256" key="2">
    <source>
        <dbReference type="ARBA" id="ARBA00002953"/>
    </source>
</evidence>
<evidence type="ECO:0000256" key="10">
    <source>
        <dbReference type="ARBA" id="ARBA00023277"/>
    </source>
</evidence>